<dbReference type="CDD" id="cd00761">
    <property type="entry name" value="Glyco_tranf_GTA_type"/>
    <property type="match status" value="1"/>
</dbReference>
<evidence type="ECO:0000313" key="7">
    <source>
        <dbReference type="Proteomes" id="UP001595765"/>
    </source>
</evidence>
<dbReference type="Proteomes" id="UP001595765">
    <property type="component" value="Unassembled WGS sequence"/>
</dbReference>
<dbReference type="InterPro" id="IPR029044">
    <property type="entry name" value="Nucleotide-diphossugar_trans"/>
</dbReference>
<keyword evidence="7" id="KW-1185">Reference proteome</keyword>
<evidence type="ECO:0000256" key="1">
    <source>
        <dbReference type="ARBA" id="ARBA00004776"/>
    </source>
</evidence>
<dbReference type="Gene3D" id="3.90.550.10">
    <property type="entry name" value="Spore Coat Polysaccharide Biosynthesis Protein SpsA, Chain A"/>
    <property type="match status" value="1"/>
</dbReference>
<reference evidence="7" key="1">
    <citation type="journal article" date="2019" name="Int. J. Syst. Evol. Microbiol.">
        <title>The Global Catalogue of Microorganisms (GCM) 10K type strain sequencing project: providing services to taxonomists for standard genome sequencing and annotation.</title>
        <authorList>
            <consortium name="The Broad Institute Genomics Platform"/>
            <consortium name="The Broad Institute Genome Sequencing Center for Infectious Disease"/>
            <person name="Wu L."/>
            <person name="Ma J."/>
        </authorList>
    </citation>
    <scope>NUCLEOTIDE SEQUENCE [LARGE SCALE GENOMIC DNA]</scope>
    <source>
        <strain evidence="7">CGMCC 4.7237</strain>
    </source>
</reference>
<dbReference type="PANTHER" id="PTHR43179:SF12">
    <property type="entry name" value="GALACTOFURANOSYLTRANSFERASE GLFT2"/>
    <property type="match status" value="1"/>
</dbReference>
<dbReference type="RefSeq" id="WP_386438873.1">
    <property type="nucleotide sequence ID" value="NZ_JBHSBB010000053.1"/>
</dbReference>
<comment type="caution">
    <text evidence="6">The sequence shown here is derived from an EMBL/GenBank/DDBJ whole genome shotgun (WGS) entry which is preliminary data.</text>
</comment>
<comment type="similarity">
    <text evidence="2">Belongs to the glycosyltransferase 2 family.</text>
</comment>
<evidence type="ECO:0000256" key="2">
    <source>
        <dbReference type="ARBA" id="ARBA00006739"/>
    </source>
</evidence>
<evidence type="ECO:0000256" key="3">
    <source>
        <dbReference type="ARBA" id="ARBA00022676"/>
    </source>
</evidence>
<dbReference type="SUPFAM" id="SSF53448">
    <property type="entry name" value="Nucleotide-diphospho-sugar transferases"/>
    <property type="match status" value="1"/>
</dbReference>
<keyword evidence="3 6" id="KW-0328">Glycosyltransferase</keyword>
<sequence length="291" mass="31883">MTGPAHRESDDGPEPEILVSVITPTRGRLDSLRRAMESVRRQTLPRVEHIVLGDDCPDLGRGGIREALAREFPAARIGNLPPRADGPAYRPARTARVRNRGIATARGRFIAHLDDDNAFEPGHLASLTAVLEADAEAVAAHSWRRLFDPEGRPFVPAGLNPWMADRAASARNYADLAGSDVFRPGSNVMRDRIRGRNGERFLLVDTSELMVRAGFHREHPFRTAYTDHEMESGLCEDRAWCVDVIGSGHRIAESRQVTLSYAMGGYSNAVAGSALRSAPDGKDDKDGRDPS</sequence>
<gene>
    <name evidence="6" type="ORF">ACFO3J_35505</name>
</gene>
<name>A0ABV8I3T1_9ACTN</name>
<evidence type="ECO:0000256" key="4">
    <source>
        <dbReference type="ARBA" id="ARBA00022679"/>
    </source>
</evidence>
<accession>A0ABV8I3T1</accession>
<dbReference type="EMBL" id="JBHSBB010000053">
    <property type="protein sequence ID" value="MFC4036706.1"/>
    <property type="molecule type" value="Genomic_DNA"/>
</dbReference>
<keyword evidence="4 6" id="KW-0808">Transferase</keyword>
<evidence type="ECO:0000259" key="5">
    <source>
        <dbReference type="Pfam" id="PF00535"/>
    </source>
</evidence>
<dbReference type="GO" id="GO:0016757">
    <property type="term" value="F:glycosyltransferase activity"/>
    <property type="evidence" value="ECO:0007669"/>
    <property type="project" value="UniProtKB-KW"/>
</dbReference>
<evidence type="ECO:0000313" key="6">
    <source>
        <dbReference type="EMBL" id="MFC4036706.1"/>
    </source>
</evidence>
<protein>
    <submittedName>
        <fullName evidence="6">Glycosyltransferase family A protein</fullName>
        <ecNumber evidence="6">2.4.-.-</ecNumber>
    </submittedName>
</protein>
<proteinExistence type="inferred from homology"/>
<comment type="pathway">
    <text evidence="1">Cell wall biogenesis; cell wall polysaccharide biosynthesis.</text>
</comment>
<dbReference type="EC" id="2.4.-.-" evidence="6"/>
<feature type="domain" description="Glycosyltransferase 2-like" evidence="5">
    <location>
        <begin position="20"/>
        <end position="150"/>
    </location>
</feature>
<dbReference type="Pfam" id="PF00535">
    <property type="entry name" value="Glycos_transf_2"/>
    <property type="match status" value="1"/>
</dbReference>
<dbReference type="InterPro" id="IPR001173">
    <property type="entry name" value="Glyco_trans_2-like"/>
</dbReference>
<organism evidence="6 7">
    <name type="scientific">Streptomyces polygonati</name>
    <dbReference type="NCBI Taxonomy" id="1617087"/>
    <lineage>
        <taxon>Bacteria</taxon>
        <taxon>Bacillati</taxon>
        <taxon>Actinomycetota</taxon>
        <taxon>Actinomycetes</taxon>
        <taxon>Kitasatosporales</taxon>
        <taxon>Streptomycetaceae</taxon>
        <taxon>Streptomyces</taxon>
    </lineage>
</organism>
<dbReference type="PANTHER" id="PTHR43179">
    <property type="entry name" value="RHAMNOSYLTRANSFERASE WBBL"/>
    <property type="match status" value="1"/>
</dbReference>